<comment type="caution">
    <text evidence="2">The sequence shown here is derived from an EMBL/GenBank/DDBJ whole genome shotgun (WGS) entry which is preliminary data.</text>
</comment>
<name>A0A7C5HJ57_9CHLB</name>
<proteinExistence type="predicted"/>
<evidence type="ECO:0000256" key="1">
    <source>
        <dbReference type="SAM" id="MobiDB-lite"/>
    </source>
</evidence>
<gene>
    <name evidence="2" type="ORF">ENL07_04690</name>
</gene>
<sequence length="158" mass="18240">MGRKSTFYDQQFRDDDWNPDDPGEYEHGLVFLAMSFVGQEMDDIYSAIKSECVKIGLRPVRVDENTGSGFVIKEIKDLIEKAEFIIVDLTNEKPNIYYELGYAHGVGNEAQDILLLAKENTTLHFDIAPLRVQFYTSTDHLRKIVNTNLKEMMRVTRK</sequence>
<reference evidence="2" key="1">
    <citation type="journal article" date="2020" name="mSystems">
        <title>Genome- and Community-Level Interaction Insights into Carbon Utilization and Element Cycling Functions of Hydrothermarchaeota in Hydrothermal Sediment.</title>
        <authorList>
            <person name="Zhou Z."/>
            <person name="Liu Y."/>
            <person name="Xu W."/>
            <person name="Pan J."/>
            <person name="Luo Z.H."/>
            <person name="Li M."/>
        </authorList>
    </citation>
    <scope>NUCLEOTIDE SEQUENCE [LARGE SCALE GENOMIC DNA]</scope>
    <source>
        <strain evidence="2">HyVt-633</strain>
    </source>
</reference>
<dbReference type="Proteomes" id="UP000886058">
    <property type="component" value="Unassembled WGS sequence"/>
</dbReference>
<dbReference type="EMBL" id="DRSQ01000098">
    <property type="protein sequence ID" value="HHE31924.1"/>
    <property type="molecule type" value="Genomic_DNA"/>
</dbReference>
<dbReference type="AlphaFoldDB" id="A0A7C5HJ57"/>
<accession>A0A7C5HJ57</accession>
<evidence type="ECO:0008006" key="3">
    <source>
        <dbReference type="Google" id="ProtNLM"/>
    </source>
</evidence>
<feature type="region of interest" description="Disordered" evidence="1">
    <location>
        <begin position="1"/>
        <end position="20"/>
    </location>
</feature>
<dbReference type="Gene3D" id="3.40.50.450">
    <property type="match status" value="1"/>
</dbReference>
<organism evidence="2">
    <name type="scientific">Chlorobaculum parvum</name>
    <dbReference type="NCBI Taxonomy" id="274539"/>
    <lineage>
        <taxon>Bacteria</taxon>
        <taxon>Pseudomonadati</taxon>
        <taxon>Chlorobiota</taxon>
        <taxon>Chlorobiia</taxon>
        <taxon>Chlorobiales</taxon>
        <taxon>Chlorobiaceae</taxon>
        <taxon>Chlorobaculum</taxon>
    </lineage>
</organism>
<evidence type="ECO:0000313" key="2">
    <source>
        <dbReference type="EMBL" id="HHE31924.1"/>
    </source>
</evidence>
<protein>
    <recommendedName>
        <fullName evidence="3">CD-NTase-associated protein 12/Pycsar effector protein TIR domain-containing protein</fullName>
    </recommendedName>
</protein>